<evidence type="ECO:0000259" key="1">
    <source>
        <dbReference type="PROSITE" id="PS51644"/>
    </source>
</evidence>
<dbReference type="InterPro" id="IPR041966">
    <property type="entry name" value="LOTUS-like"/>
</dbReference>
<evidence type="ECO:0000313" key="3">
    <source>
        <dbReference type="Proteomes" id="UP000503117"/>
    </source>
</evidence>
<gene>
    <name evidence="2" type="ORF">HH213_05595</name>
</gene>
<accession>A0ABX6M6P3</accession>
<protein>
    <recommendedName>
        <fullName evidence="1">HTH OST-type domain-containing protein</fullName>
    </recommendedName>
</protein>
<dbReference type="EMBL" id="CP051684">
    <property type="protein sequence ID" value="QJD89622.1"/>
    <property type="molecule type" value="Genomic_DNA"/>
</dbReference>
<keyword evidence="3" id="KW-1185">Reference proteome</keyword>
<dbReference type="Gene3D" id="3.30.420.610">
    <property type="entry name" value="LOTUS domain-like"/>
    <property type="match status" value="1"/>
</dbReference>
<organism evidence="2 3">
    <name type="scientific">Duganella dendranthematis</name>
    <dbReference type="NCBI Taxonomy" id="2728021"/>
    <lineage>
        <taxon>Bacteria</taxon>
        <taxon>Pseudomonadati</taxon>
        <taxon>Pseudomonadota</taxon>
        <taxon>Betaproteobacteria</taxon>
        <taxon>Burkholderiales</taxon>
        <taxon>Oxalobacteraceae</taxon>
        <taxon>Telluria group</taxon>
        <taxon>Duganella</taxon>
    </lineage>
</organism>
<name>A0ABX6M6P3_9BURK</name>
<proteinExistence type="predicted"/>
<dbReference type="CDD" id="cd10146">
    <property type="entry name" value="LabA_like_C"/>
    <property type="match status" value="1"/>
</dbReference>
<dbReference type="Proteomes" id="UP000503117">
    <property type="component" value="Chromosome"/>
</dbReference>
<dbReference type="Pfam" id="PF12872">
    <property type="entry name" value="OST-HTH"/>
    <property type="match status" value="1"/>
</dbReference>
<reference evidence="2 3" key="1">
    <citation type="submission" date="2020-04" db="EMBL/GenBank/DDBJ databases">
        <title>Genome sequencing of novel species.</title>
        <authorList>
            <person name="Heo J."/>
            <person name="Kim S.-J."/>
            <person name="Kim J.-S."/>
            <person name="Hong S.-B."/>
            <person name="Kwon S.-W."/>
        </authorList>
    </citation>
    <scope>NUCLEOTIDE SEQUENCE [LARGE SCALE GENOMIC DNA]</scope>
    <source>
        <strain evidence="2 3">AF9R3</strain>
    </source>
</reference>
<dbReference type="InterPro" id="IPR025605">
    <property type="entry name" value="OST-HTH/LOTUS_dom"/>
</dbReference>
<sequence length="78" mass="8828">MTGLEDLFRKAILAVARDDGFAPLGPVGHLMLKMDPSFDPRNYGSQKLGELVRKQQYIEVKEVLSEKSTAPHLYIRLK</sequence>
<dbReference type="RefSeq" id="WP_169111309.1">
    <property type="nucleotide sequence ID" value="NZ_CP051684.1"/>
</dbReference>
<feature type="domain" description="HTH OST-type" evidence="1">
    <location>
        <begin position="1"/>
        <end position="78"/>
    </location>
</feature>
<dbReference type="PROSITE" id="PS51644">
    <property type="entry name" value="HTH_OST"/>
    <property type="match status" value="1"/>
</dbReference>
<evidence type="ECO:0000313" key="2">
    <source>
        <dbReference type="EMBL" id="QJD89622.1"/>
    </source>
</evidence>